<evidence type="ECO:0000313" key="3">
    <source>
        <dbReference type="Proteomes" id="UP001599542"/>
    </source>
</evidence>
<keyword evidence="3" id="KW-1185">Reference proteome</keyword>
<evidence type="ECO:0000256" key="1">
    <source>
        <dbReference type="SAM" id="MobiDB-lite"/>
    </source>
</evidence>
<accession>A0ABW6GLT1</accession>
<protein>
    <submittedName>
        <fullName evidence="2">Uncharacterized protein</fullName>
    </submittedName>
</protein>
<dbReference type="RefSeq" id="WP_380326939.1">
    <property type="nucleotide sequence ID" value="NZ_JBHYPW010000036.1"/>
</dbReference>
<feature type="region of interest" description="Disordered" evidence="1">
    <location>
        <begin position="30"/>
        <end position="54"/>
    </location>
</feature>
<evidence type="ECO:0000313" key="2">
    <source>
        <dbReference type="EMBL" id="MFE1353712.1"/>
    </source>
</evidence>
<dbReference type="Proteomes" id="UP001599542">
    <property type="component" value="Unassembled WGS sequence"/>
</dbReference>
<proteinExistence type="predicted"/>
<comment type="caution">
    <text evidence="2">The sequence shown here is derived from an EMBL/GenBank/DDBJ whole genome shotgun (WGS) entry which is preliminary data.</text>
</comment>
<reference evidence="2 3" key="1">
    <citation type="submission" date="2024-09" db="EMBL/GenBank/DDBJ databases">
        <title>The Natural Products Discovery Center: Release of the First 8490 Sequenced Strains for Exploring Actinobacteria Biosynthetic Diversity.</title>
        <authorList>
            <person name="Kalkreuter E."/>
            <person name="Kautsar S.A."/>
            <person name="Yang D."/>
            <person name="Bader C.D."/>
            <person name="Teijaro C.N."/>
            <person name="Fluegel L."/>
            <person name="Davis C.M."/>
            <person name="Simpson J.R."/>
            <person name="Lauterbach L."/>
            <person name="Steele A.D."/>
            <person name="Gui C."/>
            <person name="Meng S."/>
            <person name="Li G."/>
            <person name="Viehrig K."/>
            <person name="Ye F."/>
            <person name="Su P."/>
            <person name="Kiefer A.F."/>
            <person name="Nichols A."/>
            <person name="Cepeda A.J."/>
            <person name="Yan W."/>
            <person name="Fan B."/>
            <person name="Jiang Y."/>
            <person name="Adhikari A."/>
            <person name="Zheng C.-J."/>
            <person name="Schuster L."/>
            <person name="Cowan T.M."/>
            <person name="Smanski M.J."/>
            <person name="Chevrette M.G."/>
            <person name="De Carvalho L.P.S."/>
            <person name="Shen B."/>
        </authorList>
    </citation>
    <scope>NUCLEOTIDE SEQUENCE [LARGE SCALE GENOMIC DNA]</scope>
    <source>
        <strain evidence="2 3">NPDC058753</strain>
    </source>
</reference>
<name>A0ABW6GLT1_9ACTN</name>
<gene>
    <name evidence="2" type="ORF">ACFW6T_17165</name>
</gene>
<sequence length="54" mass="5569">MNDPSYYPLVQPAPSWAIDQEAVERPAVDVVPAGGGAPLPEVPDRAGPGTGRLS</sequence>
<dbReference type="EMBL" id="JBHYPX010000032">
    <property type="protein sequence ID" value="MFE1353712.1"/>
    <property type="molecule type" value="Genomic_DNA"/>
</dbReference>
<organism evidence="2 3">
    <name type="scientific">Kitasatospora phosalacinea</name>
    <dbReference type="NCBI Taxonomy" id="2065"/>
    <lineage>
        <taxon>Bacteria</taxon>
        <taxon>Bacillati</taxon>
        <taxon>Actinomycetota</taxon>
        <taxon>Actinomycetes</taxon>
        <taxon>Kitasatosporales</taxon>
        <taxon>Streptomycetaceae</taxon>
        <taxon>Kitasatospora</taxon>
    </lineage>
</organism>